<dbReference type="PRINTS" id="PR00603">
    <property type="entry name" value="CYTOCHROMEC1"/>
</dbReference>
<evidence type="ECO:0000313" key="18">
    <source>
        <dbReference type="EMBL" id="BDG70716.1"/>
    </source>
</evidence>
<evidence type="ECO:0000256" key="9">
    <source>
        <dbReference type="ARBA" id="ARBA00022982"/>
    </source>
</evidence>
<comment type="subcellular location">
    <subcellularLocation>
        <location evidence="1">Membrane</location>
    </subcellularLocation>
</comment>
<dbReference type="InterPro" id="IPR009056">
    <property type="entry name" value="Cyt_c-like_dom"/>
</dbReference>
<keyword evidence="10 15" id="KW-1133">Transmembrane helix</keyword>
<feature type="transmembrane region" description="Helical" evidence="15">
    <location>
        <begin position="227"/>
        <end position="245"/>
    </location>
</feature>
<evidence type="ECO:0000256" key="14">
    <source>
        <dbReference type="SAM" id="MobiDB-lite"/>
    </source>
</evidence>
<evidence type="ECO:0000256" key="11">
    <source>
        <dbReference type="ARBA" id="ARBA00023004"/>
    </source>
</evidence>
<evidence type="ECO:0000256" key="7">
    <source>
        <dbReference type="ARBA" id="ARBA00022692"/>
    </source>
</evidence>
<keyword evidence="6" id="KW-0679">Respiratory chain</keyword>
<sequence length="254" mass="27560">MFRTALGAVALIGALATATPARAAGEAIAIPNHPFSFDGIFGTYDRASAQRGFQVYKEVCANCHAMRLLSYRNLRALGLSEEQVAAIASQVEVRDGPNDEGQMFDRPGRPSDRFRSPFPNPQAARAANNGAYPPDLSVIAKARNGGADYLYALLTGYADPPPGMTLGDGMNYNRYFPGHQIAMAAPLNPDQVEFADGTPGTVENMARDVTTFLQWAAEPELEERRAMGIKIILFLTILGGLVYAVKRRIWADVH</sequence>
<dbReference type="PANTHER" id="PTHR10266">
    <property type="entry name" value="CYTOCHROME C1"/>
    <property type="match status" value="1"/>
</dbReference>
<proteinExistence type="inferred from homology"/>
<keyword evidence="7 15" id="KW-0812">Transmembrane</keyword>
<evidence type="ECO:0000256" key="1">
    <source>
        <dbReference type="ARBA" id="ARBA00004370"/>
    </source>
</evidence>
<dbReference type="PROSITE" id="PS51007">
    <property type="entry name" value="CYTC"/>
    <property type="match status" value="1"/>
</dbReference>
<keyword evidence="12 15" id="KW-0472">Membrane</keyword>
<feature type="domain" description="Cytochrome c" evidence="17">
    <location>
        <begin position="47"/>
        <end position="154"/>
    </location>
</feature>
<comment type="similarity">
    <text evidence="2">Belongs to the cytochrome c family.</text>
</comment>
<evidence type="ECO:0000256" key="3">
    <source>
        <dbReference type="ARBA" id="ARBA00016165"/>
    </source>
</evidence>
<evidence type="ECO:0000256" key="6">
    <source>
        <dbReference type="ARBA" id="ARBA00022660"/>
    </source>
</evidence>
<dbReference type="Pfam" id="PF02167">
    <property type="entry name" value="Cytochrom_C1"/>
    <property type="match status" value="1"/>
</dbReference>
<dbReference type="SUPFAM" id="SSF81496">
    <property type="entry name" value="Cytochrome c1 subunit of cytochrome bc1 complex (Ubiquinol-cytochrome c reductase), transmembrane anchor"/>
    <property type="match status" value="1"/>
</dbReference>
<protein>
    <recommendedName>
        <fullName evidence="3">Cytochrome c1</fullName>
    </recommendedName>
</protein>
<dbReference type="SUPFAM" id="SSF46626">
    <property type="entry name" value="Cytochrome c"/>
    <property type="match status" value="1"/>
</dbReference>
<evidence type="ECO:0000256" key="5">
    <source>
        <dbReference type="ARBA" id="ARBA00022617"/>
    </source>
</evidence>
<keyword evidence="4" id="KW-0813">Transport</keyword>
<evidence type="ECO:0000256" key="8">
    <source>
        <dbReference type="ARBA" id="ARBA00022723"/>
    </source>
</evidence>
<feature type="signal peptide" evidence="16">
    <location>
        <begin position="1"/>
        <end position="23"/>
    </location>
</feature>
<keyword evidence="5 13" id="KW-0349">Heme</keyword>
<gene>
    <name evidence="18" type="ORF">Rmf_06450</name>
</gene>
<reference evidence="18 19" key="1">
    <citation type="journal article" date="2016" name="Microbes Environ.">
        <title>Phylogenetically diverse aerobic anoxygenic phototrophic bacteria isolated from epilithic biofilms in Tama river, Japan.</title>
        <authorList>
            <person name="Hirose S."/>
            <person name="Matsuura K."/>
            <person name="Haruta S."/>
        </authorList>
    </citation>
    <scope>NUCLEOTIDE SEQUENCE [LARGE SCALE GENOMIC DNA]</scope>
    <source>
        <strain evidence="18 19">S08</strain>
    </source>
</reference>
<accession>A0ABM7XYY3</accession>
<dbReference type="Proteomes" id="UP000831327">
    <property type="component" value="Chromosome"/>
</dbReference>
<feature type="compositionally biased region" description="Basic and acidic residues" evidence="14">
    <location>
        <begin position="106"/>
        <end position="115"/>
    </location>
</feature>
<dbReference type="EMBL" id="AP025637">
    <property type="protein sequence ID" value="BDG70716.1"/>
    <property type="molecule type" value="Genomic_DNA"/>
</dbReference>
<dbReference type="RefSeq" id="WP_244458032.1">
    <property type="nucleotide sequence ID" value="NZ_AP025637.1"/>
</dbReference>
<evidence type="ECO:0000256" key="16">
    <source>
        <dbReference type="SAM" id="SignalP"/>
    </source>
</evidence>
<evidence type="ECO:0000256" key="15">
    <source>
        <dbReference type="SAM" id="Phobius"/>
    </source>
</evidence>
<evidence type="ECO:0000259" key="17">
    <source>
        <dbReference type="PROSITE" id="PS51007"/>
    </source>
</evidence>
<dbReference type="Gene3D" id="1.10.760.10">
    <property type="entry name" value="Cytochrome c-like domain"/>
    <property type="match status" value="1"/>
</dbReference>
<evidence type="ECO:0000256" key="12">
    <source>
        <dbReference type="ARBA" id="ARBA00023136"/>
    </source>
</evidence>
<evidence type="ECO:0000256" key="2">
    <source>
        <dbReference type="ARBA" id="ARBA00006488"/>
    </source>
</evidence>
<keyword evidence="8 13" id="KW-0479">Metal-binding</keyword>
<keyword evidence="9" id="KW-0249">Electron transport</keyword>
<dbReference type="InterPro" id="IPR021157">
    <property type="entry name" value="Cyt_c1_TM_anchor_C"/>
</dbReference>
<organism evidence="18 19">
    <name type="scientific">Roseomonas fluvialis</name>
    <dbReference type="NCBI Taxonomy" id="1750527"/>
    <lineage>
        <taxon>Bacteria</taxon>
        <taxon>Pseudomonadati</taxon>
        <taxon>Pseudomonadota</taxon>
        <taxon>Alphaproteobacteria</taxon>
        <taxon>Acetobacterales</taxon>
        <taxon>Roseomonadaceae</taxon>
        <taxon>Roseomonas</taxon>
    </lineage>
</organism>
<keyword evidence="19" id="KW-1185">Reference proteome</keyword>
<feature type="chain" id="PRO_5047355894" description="Cytochrome c1" evidence="16">
    <location>
        <begin position="24"/>
        <end position="254"/>
    </location>
</feature>
<evidence type="ECO:0000313" key="19">
    <source>
        <dbReference type="Proteomes" id="UP000831327"/>
    </source>
</evidence>
<evidence type="ECO:0000256" key="4">
    <source>
        <dbReference type="ARBA" id="ARBA00022448"/>
    </source>
</evidence>
<name>A0ABM7XYY3_9PROT</name>
<dbReference type="InterPro" id="IPR036909">
    <property type="entry name" value="Cyt_c-like_dom_sf"/>
</dbReference>
<evidence type="ECO:0000256" key="10">
    <source>
        <dbReference type="ARBA" id="ARBA00022989"/>
    </source>
</evidence>
<dbReference type="PANTHER" id="PTHR10266:SF3">
    <property type="entry name" value="CYTOCHROME C1, HEME PROTEIN, MITOCHONDRIAL"/>
    <property type="match status" value="1"/>
</dbReference>
<keyword evidence="16" id="KW-0732">Signal</keyword>
<keyword evidence="11 13" id="KW-0408">Iron</keyword>
<feature type="region of interest" description="Disordered" evidence="14">
    <location>
        <begin position="95"/>
        <end position="129"/>
    </location>
</feature>
<dbReference type="InterPro" id="IPR002326">
    <property type="entry name" value="Cyt_c1"/>
</dbReference>
<evidence type="ECO:0000256" key="13">
    <source>
        <dbReference type="PROSITE-ProRule" id="PRU00433"/>
    </source>
</evidence>
<dbReference type="Gene3D" id="1.20.5.100">
    <property type="entry name" value="Cytochrome c1, transmembrane anchor, C-terminal"/>
    <property type="match status" value="1"/>
</dbReference>